<dbReference type="PANTHER" id="PTHR40260">
    <property type="entry name" value="BLR8190 PROTEIN"/>
    <property type="match status" value="1"/>
</dbReference>
<organism evidence="2 3">
    <name type="scientific">Gordonia asplenii</name>
    <dbReference type="NCBI Taxonomy" id="2725283"/>
    <lineage>
        <taxon>Bacteria</taxon>
        <taxon>Bacillati</taxon>
        <taxon>Actinomycetota</taxon>
        <taxon>Actinomycetes</taxon>
        <taxon>Mycobacteriales</taxon>
        <taxon>Gordoniaceae</taxon>
        <taxon>Gordonia</taxon>
    </lineage>
</organism>
<dbReference type="GO" id="GO:0016491">
    <property type="term" value="F:oxidoreductase activity"/>
    <property type="evidence" value="ECO:0007669"/>
    <property type="project" value="InterPro"/>
</dbReference>
<dbReference type="SUPFAM" id="SSF54909">
    <property type="entry name" value="Dimeric alpha+beta barrel"/>
    <property type="match status" value="1"/>
</dbReference>
<protein>
    <submittedName>
        <fullName evidence="2">EthD family reductase</fullName>
    </submittedName>
</protein>
<accession>A0A848KWS0</accession>
<name>A0A848KWS0_9ACTN</name>
<dbReference type="PANTHER" id="PTHR40260:SF2">
    <property type="entry name" value="BLR8190 PROTEIN"/>
    <property type="match status" value="1"/>
</dbReference>
<dbReference type="Gene3D" id="3.30.70.100">
    <property type="match status" value="1"/>
</dbReference>
<dbReference type="NCBIfam" id="TIGR02118">
    <property type="entry name" value="EthD family reductase"/>
    <property type="match status" value="1"/>
</dbReference>
<dbReference type="RefSeq" id="WP_170195203.1">
    <property type="nucleotide sequence ID" value="NZ_JABBNB010000016.1"/>
</dbReference>
<dbReference type="Pfam" id="PF07110">
    <property type="entry name" value="EthD"/>
    <property type="match status" value="1"/>
</dbReference>
<reference evidence="2 3" key="1">
    <citation type="submission" date="2020-04" db="EMBL/GenBank/DDBJ databases">
        <title>Gordonia sp. nov. TBRC 11910.</title>
        <authorList>
            <person name="Suriyachadkun C."/>
        </authorList>
    </citation>
    <scope>NUCLEOTIDE SEQUENCE [LARGE SCALE GENOMIC DNA]</scope>
    <source>
        <strain evidence="2 3">TBRC 11910</strain>
    </source>
</reference>
<evidence type="ECO:0000313" key="2">
    <source>
        <dbReference type="EMBL" id="NMO02692.1"/>
    </source>
</evidence>
<comment type="caution">
    <text evidence="2">The sequence shown here is derived from an EMBL/GenBank/DDBJ whole genome shotgun (WGS) entry which is preliminary data.</text>
</comment>
<dbReference type="AlphaFoldDB" id="A0A848KWS0"/>
<feature type="domain" description="EthD" evidence="1">
    <location>
        <begin position="10"/>
        <end position="88"/>
    </location>
</feature>
<gene>
    <name evidence="2" type="ORF">HH308_15880</name>
</gene>
<evidence type="ECO:0000259" key="1">
    <source>
        <dbReference type="Pfam" id="PF07110"/>
    </source>
</evidence>
<sequence>MYRLTVLYNQPTDPAAFDEYYTNTHLPIAAKIPGLRSAAVSKTDSLDGNPPAIYQIAELYFDSKEALGAGLGSPEGRAAAGDVPNFATGGATMLFSEVTEVEL</sequence>
<dbReference type="Proteomes" id="UP000550729">
    <property type="component" value="Unassembled WGS sequence"/>
</dbReference>
<evidence type="ECO:0000313" key="3">
    <source>
        <dbReference type="Proteomes" id="UP000550729"/>
    </source>
</evidence>
<proteinExistence type="predicted"/>
<dbReference type="EMBL" id="JABBNB010000016">
    <property type="protein sequence ID" value="NMO02692.1"/>
    <property type="molecule type" value="Genomic_DNA"/>
</dbReference>
<dbReference type="InterPro" id="IPR011008">
    <property type="entry name" value="Dimeric_a/b-barrel"/>
</dbReference>
<dbReference type="InterPro" id="IPR009799">
    <property type="entry name" value="EthD_dom"/>
</dbReference>
<keyword evidence="3" id="KW-1185">Reference proteome</keyword>